<sequence length="74" mass="8015">MTQSSRNGADIKLLCEAIAALRELLSRTQDATDESLDDGHSVDIWKNEELRAAIDRAEAVIAKAEAAMAASRTE</sequence>
<accession>A0A4U6RMR3</accession>
<gene>
    <name evidence="2" type="ORF">FDV58_33895</name>
</gene>
<dbReference type="EMBL" id="SZZP01000027">
    <property type="protein sequence ID" value="TKV74186.1"/>
    <property type="molecule type" value="Genomic_DNA"/>
</dbReference>
<name>A0A4U6RMR3_BRAEL</name>
<protein>
    <submittedName>
        <fullName evidence="2">Uncharacterized protein</fullName>
    </submittedName>
</protein>
<evidence type="ECO:0000313" key="2">
    <source>
        <dbReference type="EMBL" id="TKV74186.1"/>
    </source>
</evidence>
<keyword evidence="1" id="KW-0175">Coiled coil</keyword>
<proteinExistence type="predicted"/>
<feature type="coiled-coil region" evidence="1">
    <location>
        <begin position="47"/>
        <end position="74"/>
    </location>
</feature>
<dbReference type="AlphaFoldDB" id="A0A4U6RMR3"/>
<dbReference type="RefSeq" id="WP_137482975.1">
    <property type="nucleotide sequence ID" value="NZ_SZZP01000027.1"/>
</dbReference>
<organism evidence="2 3">
    <name type="scientific">Bradyrhizobium elkanii</name>
    <dbReference type="NCBI Taxonomy" id="29448"/>
    <lineage>
        <taxon>Bacteria</taxon>
        <taxon>Pseudomonadati</taxon>
        <taxon>Pseudomonadota</taxon>
        <taxon>Alphaproteobacteria</taxon>
        <taxon>Hyphomicrobiales</taxon>
        <taxon>Nitrobacteraceae</taxon>
        <taxon>Bradyrhizobium</taxon>
    </lineage>
</organism>
<comment type="caution">
    <text evidence="2">The sequence shown here is derived from an EMBL/GenBank/DDBJ whole genome shotgun (WGS) entry which is preliminary data.</text>
</comment>
<evidence type="ECO:0000256" key="1">
    <source>
        <dbReference type="SAM" id="Coils"/>
    </source>
</evidence>
<reference evidence="2 3" key="1">
    <citation type="submission" date="2019-05" db="EMBL/GenBank/DDBJ databases">
        <title>Draft Genome of Bradyrhizobium elkanii strain SEMIA 938, Used in Commercial Inoculants for Lupinus spp. in Brazil.</title>
        <authorList>
            <person name="Hungria M."/>
            <person name="Delamuta J.R.M."/>
            <person name="Ribeiro R.A."/>
            <person name="Nogueira M.A."/>
        </authorList>
    </citation>
    <scope>NUCLEOTIDE SEQUENCE [LARGE SCALE GENOMIC DNA]</scope>
    <source>
        <strain evidence="2 3">Semia 938</strain>
    </source>
</reference>
<dbReference type="Proteomes" id="UP000305095">
    <property type="component" value="Unassembled WGS sequence"/>
</dbReference>
<evidence type="ECO:0000313" key="3">
    <source>
        <dbReference type="Proteomes" id="UP000305095"/>
    </source>
</evidence>